<feature type="domain" description="DUF397" evidence="1">
    <location>
        <begin position="35"/>
        <end position="88"/>
    </location>
</feature>
<dbReference type="EMBL" id="JBHSDP010000027">
    <property type="protein sequence ID" value="MFC4331824.1"/>
    <property type="molecule type" value="Genomic_DNA"/>
</dbReference>
<dbReference type="RefSeq" id="WP_381743260.1">
    <property type="nucleotide sequence ID" value="NZ_JBHSDP010000027.1"/>
</dbReference>
<accession>A0ABV8TM86</accession>
<sequence>MREYDLTNARWCKSSYSDGNGGDCVEVARDFLGGARWRKSTYSNGEGGSCVEVADGFPGVVPVRDSKVTDGPVLVVRAGAWACFVAGVAGAA</sequence>
<feature type="domain" description="DUF397" evidence="1">
    <location>
        <begin position="9"/>
        <end position="29"/>
    </location>
</feature>
<dbReference type="Pfam" id="PF04149">
    <property type="entry name" value="DUF397"/>
    <property type="match status" value="2"/>
</dbReference>
<dbReference type="InterPro" id="IPR007278">
    <property type="entry name" value="DUF397"/>
</dbReference>
<evidence type="ECO:0000313" key="2">
    <source>
        <dbReference type="EMBL" id="MFC4331824.1"/>
    </source>
</evidence>
<name>A0ABV8TM86_9ACTN</name>
<gene>
    <name evidence="2" type="ORF">ACFPC0_29435</name>
</gene>
<organism evidence="2 3">
    <name type="scientific">Streptomyces andamanensis</name>
    <dbReference type="NCBI Taxonomy" id="1565035"/>
    <lineage>
        <taxon>Bacteria</taxon>
        <taxon>Bacillati</taxon>
        <taxon>Actinomycetota</taxon>
        <taxon>Actinomycetes</taxon>
        <taxon>Kitasatosporales</taxon>
        <taxon>Streptomycetaceae</taxon>
        <taxon>Streptomyces</taxon>
    </lineage>
</organism>
<keyword evidence="3" id="KW-1185">Reference proteome</keyword>
<evidence type="ECO:0000259" key="1">
    <source>
        <dbReference type="Pfam" id="PF04149"/>
    </source>
</evidence>
<protein>
    <submittedName>
        <fullName evidence="2">DUF397 domain-containing protein</fullName>
    </submittedName>
</protein>
<reference evidence="3" key="1">
    <citation type="journal article" date="2019" name="Int. J. Syst. Evol. Microbiol.">
        <title>The Global Catalogue of Microorganisms (GCM) 10K type strain sequencing project: providing services to taxonomists for standard genome sequencing and annotation.</title>
        <authorList>
            <consortium name="The Broad Institute Genomics Platform"/>
            <consortium name="The Broad Institute Genome Sequencing Center for Infectious Disease"/>
            <person name="Wu L."/>
            <person name="Ma J."/>
        </authorList>
    </citation>
    <scope>NUCLEOTIDE SEQUENCE [LARGE SCALE GENOMIC DNA]</scope>
    <source>
        <strain evidence="3">PCU 347</strain>
    </source>
</reference>
<evidence type="ECO:0000313" key="3">
    <source>
        <dbReference type="Proteomes" id="UP001595824"/>
    </source>
</evidence>
<proteinExistence type="predicted"/>
<dbReference type="Proteomes" id="UP001595824">
    <property type="component" value="Unassembled WGS sequence"/>
</dbReference>
<comment type="caution">
    <text evidence="2">The sequence shown here is derived from an EMBL/GenBank/DDBJ whole genome shotgun (WGS) entry which is preliminary data.</text>
</comment>